<reference evidence="3 4" key="1">
    <citation type="submission" date="2024-11" db="EMBL/GenBank/DDBJ databases">
        <title>Chromosome-level genome assembly of the freshwater bivalve Anodonta woodiana.</title>
        <authorList>
            <person name="Chen X."/>
        </authorList>
    </citation>
    <scope>NUCLEOTIDE SEQUENCE [LARGE SCALE GENOMIC DNA]</scope>
    <source>
        <strain evidence="3">MN2024</strain>
        <tissue evidence="3">Gills</tissue>
    </source>
</reference>
<dbReference type="SUPFAM" id="SSF48097">
    <property type="entry name" value="Regulator of G-protein signaling, RGS"/>
    <property type="match status" value="2"/>
</dbReference>
<evidence type="ECO:0000313" key="3">
    <source>
        <dbReference type="EMBL" id="KAL3860300.1"/>
    </source>
</evidence>
<dbReference type="PROSITE" id="PS50132">
    <property type="entry name" value="RGS"/>
    <property type="match status" value="2"/>
</dbReference>
<accession>A0ABD3VFD9</accession>
<evidence type="ECO:0000256" key="1">
    <source>
        <dbReference type="SAM" id="MobiDB-lite"/>
    </source>
</evidence>
<keyword evidence="4" id="KW-1185">Reference proteome</keyword>
<feature type="domain" description="RGS" evidence="2">
    <location>
        <begin position="352"/>
        <end position="441"/>
    </location>
</feature>
<evidence type="ECO:0000259" key="2">
    <source>
        <dbReference type="PROSITE" id="PS50132"/>
    </source>
</evidence>
<comment type="caution">
    <text evidence="3">The sequence shown here is derived from an EMBL/GenBank/DDBJ whole genome shotgun (WGS) entry which is preliminary data.</text>
</comment>
<dbReference type="PANTHER" id="PTHR47079:SF1">
    <property type="entry name" value="REGULATOR OF G-PROTEIN SIGNALING PROTEIN-LIKE"/>
    <property type="match status" value="1"/>
</dbReference>
<dbReference type="PANTHER" id="PTHR47079">
    <property type="entry name" value="REGULATOR OF G-PROTEIN SIGNALING PROTEIN-LIKE"/>
    <property type="match status" value="1"/>
</dbReference>
<organism evidence="3 4">
    <name type="scientific">Sinanodonta woodiana</name>
    <name type="common">Chinese pond mussel</name>
    <name type="synonym">Anodonta woodiana</name>
    <dbReference type="NCBI Taxonomy" id="1069815"/>
    <lineage>
        <taxon>Eukaryota</taxon>
        <taxon>Metazoa</taxon>
        <taxon>Spiralia</taxon>
        <taxon>Lophotrochozoa</taxon>
        <taxon>Mollusca</taxon>
        <taxon>Bivalvia</taxon>
        <taxon>Autobranchia</taxon>
        <taxon>Heteroconchia</taxon>
        <taxon>Palaeoheterodonta</taxon>
        <taxon>Unionida</taxon>
        <taxon>Unionoidea</taxon>
        <taxon>Unionidae</taxon>
        <taxon>Unioninae</taxon>
        <taxon>Sinanodonta</taxon>
    </lineage>
</organism>
<feature type="compositionally biased region" description="Basic and acidic residues" evidence="1">
    <location>
        <begin position="540"/>
        <end position="556"/>
    </location>
</feature>
<feature type="compositionally biased region" description="Basic and acidic residues" evidence="1">
    <location>
        <begin position="595"/>
        <end position="606"/>
    </location>
</feature>
<protein>
    <recommendedName>
        <fullName evidence="2">RGS domain-containing protein</fullName>
    </recommendedName>
</protein>
<dbReference type="Proteomes" id="UP001634394">
    <property type="component" value="Unassembled WGS sequence"/>
</dbReference>
<dbReference type="Gene3D" id="1.10.167.10">
    <property type="entry name" value="Regulator of G-protein Signalling 4, domain 2"/>
    <property type="match status" value="2"/>
</dbReference>
<dbReference type="EMBL" id="JBJQND010000012">
    <property type="protein sequence ID" value="KAL3860300.1"/>
    <property type="molecule type" value="Genomic_DNA"/>
</dbReference>
<dbReference type="Pfam" id="PF00615">
    <property type="entry name" value="RGS"/>
    <property type="match status" value="1"/>
</dbReference>
<gene>
    <name evidence="3" type="ORF">ACJMK2_010439</name>
</gene>
<feature type="region of interest" description="Disordered" evidence="1">
    <location>
        <begin position="540"/>
        <end position="608"/>
    </location>
</feature>
<dbReference type="InterPro" id="IPR053282">
    <property type="entry name" value="RGS_domain-containing"/>
</dbReference>
<dbReference type="InterPro" id="IPR044926">
    <property type="entry name" value="RGS_subdomain_2"/>
</dbReference>
<dbReference type="InterPro" id="IPR016137">
    <property type="entry name" value="RGS"/>
</dbReference>
<dbReference type="SMART" id="SM00315">
    <property type="entry name" value="RGS"/>
    <property type="match status" value="1"/>
</dbReference>
<dbReference type="InterPro" id="IPR036305">
    <property type="entry name" value="RGS_sf"/>
</dbReference>
<feature type="domain" description="RGS" evidence="2">
    <location>
        <begin position="167"/>
        <end position="277"/>
    </location>
</feature>
<feature type="compositionally biased region" description="Basic residues" evidence="1">
    <location>
        <begin position="630"/>
        <end position="643"/>
    </location>
</feature>
<sequence length="643" mass="73758">MYSFDVENRFRGRTDVPSCDTSHGVYHSDNSRIPKKLKSSKQNHTDLLKDQMWRALEFAILCTEYGNKGMNPQVVPGIDVLVDYFHGNAGGSLCIRKQPSVRNEWLNFLLKKPKIDIEKIQVSRKTICENLLVQPTKVVRSQPQPTSAMFLMRRNAVLLQRPPKPRSMEEVLKVKDQYEFFKRFMSLKNALTPLLFWREVEELKNMPYIKNRKMRVLSIFRKFFGQSTQYGAMLDCDEEIIKQLPFMDKVTPALLFCAQNAVYEVLERKWFSAYLDTFPPDTNDTRIPYPGDEDSLASAKKDPFLGRPRKGKIKISARSPKTGEGKKTTSALQTTPVVRKKTGSVLKSRLPQDLGFWMEILRYMEMVDSVKASGETSTEHAQILIDKATAIVTVYLASEVPPKVQVNITEDMASVILSSLQTIGPTRGLFHEVVMHLFPLLYTSWKTFCQQELACTLSEEYFLRLYKKITRAATTISPHKNESFPDYLHIKGDCITVIHGAVMALEESMRITFSILEGIRYFVCSKDAYDVEREREELLMGKRQKESPDQFHKQSGDGRLQQFTRADSLVASEQDKSKRRHSSLSSSHIAPDSYFHNEGHAEGDKPRFRRLSKLLDDIPKELVAGVKETKTRRGNRSISRPKN</sequence>
<name>A0ABD3VFD9_SINWO</name>
<feature type="region of interest" description="Disordered" evidence="1">
    <location>
        <begin position="622"/>
        <end position="643"/>
    </location>
</feature>
<dbReference type="AlphaFoldDB" id="A0ABD3VFD9"/>
<proteinExistence type="predicted"/>
<evidence type="ECO:0000313" key="4">
    <source>
        <dbReference type="Proteomes" id="UP001634394"/>
    </source>
</evidence>